<protein>
    <recommendedName>
        <fullName evidence="1">GIY-YIG domain-containing protein</fullName>
    </recommendedName>
</protein>
<name>A0A502BW05_9GAMM</name>
<dbReference type="Proteomes" id="UP000319486">
    <property type="component" value="Unassembled WGS sequence"/>
</dbReference>
<reference evidence="2 3" key="1">
    <citation type="journal article" date="2019" name="Environ. Microbiol.">
        <title>Species interactions and distinct microbial communities in high Arctic permafrost affected cryosols are associated with the CH4 and CO2 gas fluxes.</title>
        <authorList>
            <person name="Altshuler I."/>
            <person name="Hamel J."/>
            <person name="Turney S."/>
            <person name="Magnuson E."/>
            <person name="Levesque R."/>
            <person name="Greer C."/>
            <person name="Whyte L.G."/>
        </authorList>
    </citation>
    <scope>NUCLEOTIDE SEQUENCE [LARGE SCALE GENOMIC DNA]</scope>
    <source>
        <strain evidence="2 3">S13Y</strain>
    </source>
</reference>
<sequence length="438" mass="47875">MNNLTRSQFQSHPFLPLILVSGFSTAAVLSSSESLDCLNNLLKIHLDNPALLLSLVLTKHAITALDTLALMLDSLPVDSVLIDFILQKFAEPIKVFASISEGKLITTQQYIVHSAHSVNHEIKQLWQCGGVYVFTHLDSGLQYIGSAINFSRRIAYHLLQFGEYAPSASFHQTVKGLGGISSIVWSPVYGTTNFLLEFQQTNPSYTLSLGEYQILEAFSQFLPRVLEGSLLSELNPGLNSGSLSVYFNHVHFDPASLLNFSDSLAGANAFPVSICDAVTGKQLHLAASIVSAAAFLGISRVTVKAHLGKSKGLFSALFNTVVTVNKLGQQLVSAPVIHRLPHNWAPLVLVNVLLDELIGKTIYVYMSDRATLYATYSSYSKAFLGLNPLKGTGMTAKQAEVSSRSLQRACNWDKLVSTESGDFYIARNPKYVTRNKNT</sequence>
<evidence type="ECO:0000259" key="1">
    <source>
        <dbReference type="Pfam" id="PF01541"/>
    </source>
</evidence>
<dbReference type="InterPro" id="IPR035901">
    <property type="entry name" value="GIY-YIG_endonuc_sf"/>
</dbReference>
<dbReference type="Pfam" id="PF01541">
    <property type="entry name" value="GIY-YIG"/>
    <property type="match status" value="1"/>
</dbReference>
<keyword evidence="3" id="KW-1185">Reference proteome</keyword>
<dbReference type="InterPro" id="IPR000305">
    <property type="entry name" value="GIY-YIG_endonuc"/>
</dbReference>
<proteinExistence type="predicted"/>
<dbReference type="EMBL" id="RCZO01000020">
    <property type="protein sequence ID" value="TPG03871.1"/>
    <property type="molecule type" value="Genomic_DNA"/>
</dbReference>
<dbReference type="SUPFAM" id="SSF82771">
    <property type="entry name" value="GIY-YIG endonuclease"/>
    <property type="match status" value="1"/>
</dbReference>
<dbReference type="AlphaFoldDB" id="A0A502BW05"/>
<organism evidence="2 3">
    <name type="scientific">Rhodanobacter glycinis</name>
    <dbReference type="NCBI Taxonomy" id="582702"/>
    <lineage>
        <taxon>Bacteria</taxon>
        <taxon>Pseudomonadati</taxon>
        <taxon>Pseudomonadota</taxon>
        <taxon>Gammaproteobacteria</taxon>
        <taxon>Lysobacterales</taxon>
        <taxon>Rhodanobacteraceae</taxon>
        <taxon>Rhodanobacter</taxon>
    </lineage>
</organism>
<accession>A0A502BW05</accession>
<feature type="domain" description="GIY-YIG" evidence="1">
    <location>
        <begin position="128"/>
        <end position="160"/>
    </location>
</feature>
<evidence type="ECO:0000313" key="3">
    <source>
        <dbReference type="Proteomes" id="UP000319486"/>
    </source>
</evidence>
<comment type="caution">
    <text evidence="2">The sequence shown here is derived from an EMBL/GenBank/DDBJ whole genome shotgun (WGS) entry which is preliminary data.</text>
</comment>
<gene>
    <name evidence="2" type="ORF">EAH88_19125</name>
</gene>
<evidence type="ECO:0000313" key="2">
    <source>
        <dbReference type="EMBL" id="TPG03871.1"/>
    </source>
</evidence>